<gene>
    <name evidence="1" type="ORF">CGL56_17685</name>
</gene>
<dbReference type="EMBL" id="PDLO01000013">
    <property type="protein sequence ID" value="PHK97111.1"/>
    <property type="molecule type" value="Genomic_DNA"/>
</dbReference>
<comment type="caution">
    <text evidence="1">The sequence shown here is derived from an EMBL/GenBank/DDBJ whole genome shotgun (WGS) entry which is preliminary data.</text>
</comment>
<name>A0A2G0CAX2_9BACT</name>
<sequence length="129" mass="13761">MTCGPVSEPLEEVGVGPGEVTDTAGDLQGLWRSEDDSLSTVRFEGNLMIFGYEGEPDATPENFVVGRSCPDVSDAVAPTGEGNYLAVPDDGRCYFITRLTEDKLHMSLVGRGNTIRYVKVAGGISGEED</sequence>
<dbReference type="AlphaFoldDB" id="A0A2G0CAX2"/>
<accession>A0A2G0CAX2</accession>
<organism evidence="1 2">
    <name type="scientific">Neolewinella marina</name>
    <dbReference type="NCBI Taxonomy" id="438751"/>
    <lineage>
        <taxon>Bacteria</taxon>
        <taxon>Pseudomonadati</taxon>
        <taxon>Bacteroidota</taxon>
        <taxon>Saprospiria</taxon>
        <taxon>Saprospirales</taxon>
        <taxon>Lewinellaceae</taxon>
        <taxon>Neolewinella</taxon>
    </lineage>
</organism>
<reference evidence="1 2" key="1">
    <citation type="submission" date="2017-10" db="EMBL/GenBank/DDBJ databases">
        <title>The draft genome sequence of Lewinella marina KCTC 32374.</title>
        <authorList>
            <person name="Wang K."/>
        </authorList>
    </citation>
    <scope>NUCLEOTIDE SEQUENCE [LARGE SCALE GENOMIC DNA]</scope>
    <source>
        <strain evidence="1 2">MKG-38</strain>
    </source>
</reference>
<evidence type="ECO:0000313" key="1">
    <source>
        <dbReference type="EMBL" id="PHK97111.1"/>
    </source>
</evidence>
<proteinExistence type="predicted"/>
<protein>
    <submittedName>
        <fullName evidence="1">Uncharacterized protein</fullName>
    </submittedName>
</protein>
<keyword evidence="2" id="KW-1185">Reference proteome</keyword>
<evidence type="ECO:0000313" key="2">
    <source>
        <dbReference type="Proteomes" id="UP000226437"/>
    </source>
</evidence>
<dbReference type="Proteomes" id="UP000226437">
    <property type="component" value="Unassembled WGS sequence"/>
</dbReference>